<dbReference type="GO" id="GO:0003677">
    <property type="term" value="F:DNA binding"/>
    <property type="evidence" value="ECO:0007669"/>
    <property type="project" value="InterPro"/>
</dbReference>
<sequence length="240" mass="27937">MNELIKIQDNGGQSAVSARELHKFLEIETRFDKWIQRMFEYGFIQDIDYQRLVKNVQMQNNATREVLDDYALTLDCAKEISMLQRSEKGKQARKYFIDCEKKLKTGGFALPQTFAEALKLAANQAERIELQSIELRKQAPKVEYFNEVLQSESVYNTNQIAKELGMSAVTLNRKLSDMKIQYKQSGTWLLYHVYQNKGFTKTKTHTYTDTEGKTQTSMQTVWTEKGRAFIHYTIKKLQSA</sequence>
<evidence type="ECO:0000259" key="1">
    <source>
        <dbReference type="Pfam" id="PF03374"/>
    </source>
</evidence>
<gene>
    <name evidence="3" type="ORF">I6H88_13835</name>
</gene>
<evidence type="ECO:0000313" key="4">
    <source>
        <dbReference type="Proteomes" id="UP000595426"/>
    </source>
</evidence>
<dbReference type="Proteomes" id="UP000595426">
    <property type="component" value="Chromosome"/>
</dbReference>
<evidence type="ECO:0000259" key="2">
    <source>
        <dbReference type="Pfam" id="PF08346"/>
    </source>
</evidence>
<reference evidence="3 4" key="1">
    <citation type="submission" date="2020-12" db="EMBL/GenBank/DDBJ databases">
        <title>FDA dAtabase for Regulatory Grade micrObial Sequences (FDA-ARGOS): Supporting development and validation of Infectious Disease Dx tests.</title>
        <authorList>
            <person name="Kerrigan L."/>
            <person name="Long C."/>
            <person name="Tallon L."/>
            <person name="Sadzewicz L."/>
            <person name="Zhao X."/>
            <person name="Boylan J."/>
            <person name="Ott S."/>
            <person name="Bowen H."/>
            <person name="Vavikolanu K."/>
            <person name="Mehta A."/>
            <person name="Aluvathingal J."/>
            <person name="Nadendla S."/>
            <person name="Yan Y."/>
            <person name="Sichtig H."/>
        </authorList>
    </citation>
    <scope>NUCLEOTIDE SEQUENCE [LARGE SCALE GENOMIC DNA]</scope>
    <source>
        <strain evidence="3 4">FDAARGOS_1031</strain>
    </source>
</reference>
<proteinExistence type="predicted"/>
<name>A0A7T7UWJ5_9FLAO</name>
<protein>
    <submittedName>
        <fullName evidence="3">Phage antirepressor KilAC domain-containing protein</fullName>
    </submittedName>
</protein>
<dbReference type="AlphaFoldDB" id="A0A7T7UWJ5"/>
<dbReference type="RefSeq" id="WP_034871263.1">
    <property type="nucleotide sequence ID" value="NZ_CP067018.1"/>
</dbReference>
<organism evidence="3 4">
    <name type="scientific">Elizabethkingia bruuniana</name>
    <dbReference type="NCBI Taxonomy" id="1756149"/>
    <lineage>
        <taxon>Bacteria</taxon>
        <taxon>Pseudomonadati</taxon>
        <taxon>Bacteroidota</taxon>
        <taxon>Flavobacteriia</taxon>
        <taxon>Flavobacteriales</taxon>
        <taxon>Weeksellaceae</taxon>
        <taxon>Elizabethkingia</taxon>
    </lineage>
</organism>
<dbReference type="EMBL" id="CP067018">
    <property type="protein sequence ID" value="QQN57525.1"/>
    <property type="molecule type" value="Genomic_DNA"/>
</dbReference>
<dbReference type="InterPro" id="IPR013557">
    <property type="entry name" value="AntA/B_antirep"/>
</dbReference>
<keyword evidence="4" id="KW-1185">Reference proteome</keyword>
<dbReference type="Pfam" id="PF03374">
    <property type="entry name" value="ANT"/>
    <property type="match status" value="1"/>
</dbReference>
<dbReference type="Pfam" id="PF08346">
    <property type="entry name" value="AntA"/>
    <property type="match status" value="1"/>
</dbReference>
<dbReference type="InterPro" id="IPR005039">
    <property type="entry name" value="Ant_C"/>
</dbReference>
<accession>A0A7T7UWJ5</accession>
<evidence type="ECO:0000313" key="3">
    <source>
        <dbReference type="EMBL" id="QQN57525.1"/>
    </source>
</evidence>
<feature type="domain" description="AntA/AntB antirepressor" evidence="2">
    <location>
        <begin position="16"/>
        <end position="86"/>
    </location>
</feature>
<feature type="domain" description="Antirepressor protein C-terminal" evidence="1">
    <location>
        <begin position="134"/>
        <end position="235"/>
    </location>
</feature>